<dbReference type="EMBL" id="CP002106">
    <property type="protein sequence ID" value="ADK67928.1"/>
    <property type="molecule type" value="Genomic_DNA"/>
</dbReference>
<organism evidence="5 6">
    <name type="scientific">Olsenella uli (strain ATCC 49627 / DSM 7084 / CCUG 31166 / CIP 109912 / JCM 12494 / LMG 11480 / NCIMB 702895 / VPI D76D-27C)</name>
    <name type="common">Lactobacillus uli</name>
    <dbReference type="NCBI Taxonomy" id="633147"/>
    <lineage>
        <taxon>Bacteria</taxon>
        <taxon>Bacillati</taxon>
        <taxon>Actinomycetota</taxon>
        <taxon>Coriobacteriia</taxon>
        <taxon>Coriobacteriales</taxon>
        <taxon>Atopobiaceae</taxon>
        <taxon>Olsenella</taxon>
    </lineage>
</organism>
<evidence type="ECO:0000313" key="5">
    <source>
        <dbReference type="EMBL" id="ADK67928.1"/>
    </source>
</evidence>
<dbReference type="STRING" id="633147.Olsu_0815"/>
<dbReference type="PATRIC" id="fig|633147.7.peg.733"/>
<gene>
    <name evidence="5" type="ordered locus">Olsu_0815</name>
</gene>
<dbReference type="Pfam" id="PF01230">
    <property type="entry name" value="HIT"/>
    <property type="match status" value="1"/>
</dbReference>
<proteinExistence type="predicted"/>
<evidence type="ECO:0000313" key="6">
    <source>
        <dbReference type="Proteomes" id="UP000000333"/>
    </source>
</evidence>
<dbReference type="PRINTS" id="PR00332">
    <property type="entry name" value="HISTRIAD"/>
</dbReference>
<protein>
    <submittedName>
        <fullName evidence="5">Histidine triad (HIT) protein</fullName>
    </submittedName>
</protein>
<feature type="domain" description="HIT" evidence="4">
    <location>
        <begin position="8"/>
        <end position="115"/>
    </location>
</feature>
<accession>E1QZW4</accession>
<dbReference type="RefSeq" id="WP_013251680.1">
    <property type="nucleotide sequence ID" value="NC_014363.1"/>
</dbReference>
<dbReference type="SUPFAM" id="SSF54197">
    <property type="entry name" value="HIT-like"/>
    <property type="match status" value="1"/>
</dbReference>
<dbReference type="InterPro" id="IPR019808">
    <property type="entry name" value="Histidine_triad_CS"/>
</dbReference>
<sequence length="118" mass="12942">MATKDDCIFCKIANHQIESDYVYEDELVCAFRDMDPQAPVHVLIVPKQHYDDIIDDVPADTLVAMKRAIAEVARREGVDASGFRIIANTGADGGQTVRHLHMHLLGGRSLGAAILPES</sequence>
<reference evidence="5 6" key="1">
    <citation type="journal article" date="2010" name="Stand. Genomic Sci.">
        <title>Complete genome sequence of Olsenella uli type strain (VPI D76D-27C).</title>
        <authorList>
            <person name="Goker M."/>
            <person name="Held B."/>
            <person name="Lucas S."/>
            <person name="Nolan M."/>
            <person name="Yasawong M."/>
            <person name="Glavina Del Rio T."/>
            <person name="Tice H."/>
            <person name="Cheng J.F."/>
            <person name="Bruce D."/>
            <person name="Detter J.C."/>
            <person name="Tapia R."/>
            <person name="Han C."/>
            <person name="Goodwin L."/>
            <person name="Pitluck S."/>
            <person name="Liolios K."/>
            <person name="Ivanova N."/>
            <person name="Mavromatis K."/>
            <person name="Mikhailova N."/>
            <person name="Pati A."/>
            <person name="Chen A."/>
            <person name="Palaniappan K."/>
            <person name="Land M."/>
            <person name="Hauser L."/>
            <person name="Chang Y.J."/>
            <person name="Jeffries C.D."/>
            <person name="Rohde M."/>
            <person name="Sikorski J."/>
            <person name="Pukall R."/>
            <person name="Woyke T."/>
            <person name="Bristow J."/>
            <person name="Eisen J.A."/>
            <person name="Markowitz V."/>
            <person name="Hugenholtz P."/>
            <person name="Kyrpides N.C."/>
            <person name="Klenk H.P."/>
            <person name="Lapidus A."/>
        </authorList>
    </citation>
    <scope>NUCLEOTIDE SEQUENCE [LARGE SCALE GENOMIC DNA]</scope>
    <source>
        <strain evidence="6">ATCC 49627 / DSM 7084 / CIP 109912 / JCM 12494 / NCIMB 702895 / VPI D76D-27C</strain>
    </source>
</reference>
<dbReference type="Gene3D" id="3.30.428.10">
    <property type="entry name" value="HIT-like"/>
    <property type="match status" value="1"/>
</dbReference>
<dbReference type="InterPro" id="IPR011146">
    <property type="entry name" value="HIT-like"/>
</dbReference>
<name>E1QZW4_OLSUV</name>
<feature type="short sequence motif" description="Histidine triad motif" evidence="2 3">
    <location>
        <begin position="99"/>
        <end position="103"/>
    </location>
</feature>
<keyword evidence="6" id="KW-1185">Reference proteome</keyword>
<dbReference type="InterPro" id="IPR001310">
    <property type="entry name" value="Histidine_triad_HIT"/>
</dbReference>
<dbReference type="AlphaFoldDB" id="E1QZW4"/>
<dbReference type="KEGG" id="ols:Olsu_0815"/>
<dbReference type="InterPro" id="IPR036265">
    <property type="entry name" value="HIT-like_sf"/>
</dbReference>
<dbReference type="PANTHER" id="PTHR23089">
    <property type="entry name" value="HISTIDINE TRIAD HIT PROTEIN"/>
    <property type="match status" value="1"/>
</dbReference>
<dbReference type="OrthoDB" id="9784774at2"/>
<dbReference type="PROSITE" id="PS00892">
    <property type="entry name" value="HIT_1"/>
    <property type="match status" value="1"/>
</dbReference>
<dbReference type="eggNOG" id="COG0537">
    <property type="taxonomic scope" value="Bacteria"/>
</dbReference>
<dbReference type="GO" id="GO:0003824">
    <property type="term" value="F:catalytic activity"/>
    <property type="evidence" value="ECO:0007669"/>
    <property type="project" value="InterPro"/>
</dbReference>
<evidence type="ECO:0000256" key="1">
    <source>
        <dbReference type="PIRSR" id="PIRSR601310-1"/>
    </source>
</evidence>
<evidence type="ECO:0000256" key="3">
    <source>
        <dbReference type="PROSITE-ProRule" id="PRU00464"/>
    </source>
</evidence>
<dbReference type="HOGENOM" id="CLU_056776_8_1_11"/>
<feature type="active site" description="Tele-AMP-histidine intermediate" evidence="1">
    <location>
        <position position="101"/>
    </location>
</feature>
<evidence type="ECO:0000259" key="4">
    <source>
        <dbReference type="PROSITE" id="PS51084"/>
    </source>
</evidence>
<evidence type="ECO:0000256" key="2">
    <source>
        <dbReference type="PIRSR" id="PIRSR601310-3"/>
    </source>
</evidence>
<dbReference type="PROSITE" id="PS51084">
    <property type="entry name" value="HIT_2"/>
    <property type="match status" value="1"/>
</dbReference>
<dbReference type="CDD" id="cd01276">
    <property type="entry name" value="PKCI_related"/>
    <property type="match status" value="1"/>
</dbReference>
<dbReference type="Proteomes" id="UP000000333">
    <property type="component" value="Chromosome"/>
</dbReference>
<dbReference type="GeneID" id="78512235"/>